<feature type="compositionally biased region" description="Basic and acidic residues" evidence="1">
    <location>
        <begin position="1"/>
        <end position="14"/>
    </location>
</feature>
<reference evidence="2 3" key="1">
    <citation type="journal article" date="2014" name="PLoS Genet.">
        <title>Phylogenetically driven sequencing of extremely halophilic archaea reveals strategies for static and dynamic osmo-response.</title>
        <authorList>
            <person name="Becker E.A."/>
            <person name="Seitzer P.M."/>
            <person name="Tritt A."/>
            <person name="Larsen D."/>
            <person name="Krusor M."/>
            <person name="Yao A.I."/>
            <person name="Wu D."/>
            <person name="Madern D."/>
            <person name="Eisen J.A."/>
            <person name="Darling A.E."/>
            <person name="Facciotti M.T."/>
        </authorList>
    </citation>
    <scope>NUCLEOTIDE SEQUENCE [LARGE SCALE GENOMIC DNA]</scope>
    <source>
        <strain evidence="2 3">DSM 1307</strain>
    </source>
</reference>
<dbReference type="SUPFAM" id="SSF46785">
    <property type="entry name" value="Winged helix' DNA-binding domain"/>
    <property type="match status" value="1"/>
</dbReference>
<sequence>MTNEPDHDGDHEIESLELPGPEEVPYPPVLRLTSLPHDEHHEGTLDRAERWESGESVPHVKNFSDPTRLRKLLTARRVELIRSIMDSQPESIKQLADRLERGTRQVHDDVHLLEEFGIVHLEDGEGRARKPTIPYDRIEIDVGIEAPAADDSDRALVSG</sequence>
<dbReference type="InterPro" id="IPR036390">
    <property type="entry name" value="WH_DNA-bd_sf"/>
</dbReference>
<dbReference type="AlphaFoldDB" id="M0M4G4"/>
<gene>
    <name evidence="2" type="ORF">C448_12566</name>
</gene>
<dbReference type="Pfam" id="PF25212">
    <property type="entry name" value="HVO_A0114"/>
    <property type="match status" value="1"/>
</dbReference>
<keyword evidence="3" id="KW-1185">Reference proteome</keyword>
<dbReference type="STRING" id="931277.C448_12566"/>
<comment type="caution">
    <text evidence="2">The sequence shown here is derived from an EMBL/GenBank/DDBJ whole genome shotgun (WGS) entry which is preliminary data.</text>
</comment>
<accession>M0M4G4</accession>
<name>M0M4G4_HALMO</name>
<organism evidence="2 3">
    <name type="scientific">Halococcus morrhuae DSM 1307</name>
    <dbReference type="NCBI Taxonomy" id="931277"/>
    <lineage>
        <taxon>Archaea</taxon>
        <taxon>Methanobacteriati</taxon>
        <taxon>Methanobacteriota</taxon>
        <taxon>Stenosarchaea group</taxon>
        <taxon>Halobacteria</taxon>
        <taxon>Halobacteriales</taxon>
        <taxon>Halococcaceae</taxon>
        <taxon>Halococcus</taxon>
    </lineage>
</organism>
<protein>
    <submittedName>
        <fullName evidence="2">Uncharacterized protein</fullName>
    </submittedName>
</protein>
<feature type="region of interest" description="Disordered" evidence="1">
    <location>
        <begin position="1"/>
        <end position="62"/>
    </location>
</feature>
<proteinExistence type="predicted"/>
<evidence type="ECO:0000313" key="2">
    <source>
        <dbReference type="EMBL" id="EMA40707.1"/>
    </source>
</evidence>
<evidence type="ECO:0000313" key="3">
    <source>
        <dbReference type="Proteomes" id="UP000011568"/>
    </source>
</evidence>
<dbReference type="EMBL" id="AOMC01000148">
    <property type="protein sequence ID" value="EMA40707.1"/>
    <property type="molecule type" value="Genomic_DNA"/>
</dbReference>
<dbReference type="Proteomes" id="UP000011568">
    <property type="component" value="Unassembled WGS sequence"/>
</dbReference>
<evidence type="ECO:0000256" key="1">
    <source>
        <dbReference type="SAM" id="MobiDB-lite"/>
    </source>
</evidence>
<dbReference type="RefSeq" id="WP_004055264.1">
    <property type="nucleotide sequence ID" value="NZ_AOMC01000148.1"/>
</dbReference>
<dbReference type="eggNOG" id="arCOG02756">
    <property type="taxonomic scope" value="Archaea"/>
</dbReference>
<feature type="compositionally biased region" description="Basic and acidic residues" evidence="1">
    <location>
        <begin position="36"/>
        <end position="53"/>
    </location>
</feature>
<dbReference type="OrthoDB" id="325082at2157"/>
<dbReference type="PATRIC" id="fig|931277.6.peg.2458"/>